<evidence type="ECO:0000256" key="1">
    <source>
        <dbReference type="SAM" id="MobiDB-lite"/>
    </source>
</evidence>
<dbReference type="EMBL" id="MEIQ01000042">
    <property type="protein sequence ID" value="PIT50190.1"/>
    <property type="molecule type" value="Genomic_DNA"/>
</dbReference>
<evidence type="ECO:0000313" key="2">
    <source>
        <dbReference type="EMBL" id="PIT50190.1"/>
    </source>
</evidence>
<organism evidence="2 3">
    <name type="scientific">Snodgrassella alvi</name>
    <dbReference type="NCBI Taxonomy" id="1196083"/>
    <lineage>
        <taxon>Bacteria</taxon>
        <taxon>Pseudomonadati</taxon>
        <taxon>Pseudomonadota</taxon>
        <taxon>Betaproteobacteria</taxon>
        <taxon>Neisseriales</taxon>
        <taxon>Neisseriaceae</taxon>
        <taxon>Snodgrassella</taxon>
    </lineage>
</organism>
<name>A0A2N9XPD5_9NEIS</name>
<gene>
    <name evidence="2" type="ORF">BHC48_07230</name>
</gene>
<feature type="region of interest" description="Disordered" evidence="1">
    <location>
        <begin position="86"/>
        <end position="119"/>
    </location>
</feature>
<sequence length="119" mass="13287">MAITAEEFLKTAKKASKLDAFRDDIIKLKLAKVSNKEILRFLAMNDVHTSASNLCYFLKNLQNELAQPVINTPKITETVQVKTATRIKPPAEAPTVQEENNSVANRPAWASKKSMNELC</sequence>
<evidence type="ECO:0000313" key="3">
    <source>
        <dbReference type="Proteomes" id="UP000231484"/>
    </source>
</evidence>
<dbReference type="Proteomes" id="UP000231484">
    <property type="component" value="Unassembled WGS sequence"/>
</dbReference>
<proteinExistence type="predicted"/>
<comment type="caution">
    <text evidence="2">The sequence shown here is derived from an EMBL/GenBank/DDBJ whole genome shotgun (WGS) entry which is preliminary data.</text>
</comment>
<protein>
    <submittedName>
        <fullName evidence="2">Uncharacterized protein</fullName>
    </submittedName>
</protein>
<dbReference type="AlphaFoldDB" id="A0A2N9XPD5"/>
<reference evidence="2 3" key="1">
    <citation type="journal article" date="2017" name="MBio">
        <title>Type VI secretion-mediated competition in the bee gut microbiome.</title>
        <authorList>
            <person name="Steele M.I."/>
            <person name="Kwong W.K."/>
            <person name="Powell J.E."/>
            <person name="Whiteley M."/>
            <person name="Moran N.A."/>
        </authorList>
    </citation>
    <scope>NUCLEOTIDE SEQUENCE [LARGE SCALE GENOMIC DNA]</scope>
    <source>
        <strain evidence="2 3">Occ4-2</strain>
    </source>
</reference>
<accession>A0A2N9XPD5</accession>